<name>A0A940WTL3_9ACTN</name>
<dbReference type="EMBL" id="JAFCNB010000015">
    <property type="protein sequence ID" value="MBP2706881.1"/>
    <property type="molecule type" value="Genomic_DNA"/>
</dbReference>
<dbReference type="GO" id="GO:0004066">
    <property type="term" value="F:asparagine synthase (glutamine-hydrolyzing) activity"/>
    <property type="evidence" value="ECO:0007669"/>
    <property type="project" value="UniProtKB-EC"/>
</dbReference>
<evidence type="ECO:0000256" key="8">
    <source>
        <dbReference type="PIRSR" id="PIRSR001589-3"/>
    </source>
</evidence>
<comment type="pathway">
    <text evidence="1">Amino-acid biosynthesis; L-asparagine biosynthesis; L-asparagine from L-aspartate (L-Gln route): step 1/1.</text>
</comment>
<dbReference type="SUPFAM" id="SSF52402">
    <property type="entry name" value="Adenine nucleotide alpha hydrolases-like"/>
    <property type="match status" value="1"/>
</dbReference>
<keyword evidence="6" id="KW-0061">Asparagine biosynthesis</keyword>
<keyword evidence="4" id="KW-0547">Nucleotide-binding</keyword>
<feature type="region of interest" description="Disordered" evidence="9">
    <location>
        <begin position="48"/>
        <end position="68"/>
    </location>
</feature>
<gene>
    <name evidence="11" type="ORF">JOL79_24030</name>
</gene>
<evidence type="ECO:0000256" key="9">
    <source>
        <dbReference type="SAM" id="MobiDB-lite"/>
    </source>
</evidence>
<comment type="caution">
    <text evidence="11">The sequence shown here is derived from an EMBL/GenBank/DDBJ whole genome shotgun (WGS) entry which is preliminary data.</text>
</comment>
<dbReference type="InterPro" id="IPR006426">
    <property type="entry name" value="Asn_synth_AEB"/>
</dbReference>
<protein>
    <recommendedName>
        <fullName evidence="3">asparagine synthase (glutamine-hydrolyzing)</fullName>
        <ecNumber evidence="3">6.3.5.4</ecNumber>
    </recommendedName>
</protein>
<dbReference type="Proteomes" id="UP000674234">
    <property type="component" value="Unassembled WGS sequence"/>
</dbReference>
<dbReference type="InterPro" id="IPR001962">
    <property type="entry name" value="Asn_synthase"/>
</dbReference>
<evidence type="ECO:0000256" key="2">
    <source>
        <dbReference type="ARBA" id="ARBA00005752"/>
    </source>
</evidence>
<accession>A0A940WTL3</accession>
<dbReference type="Gene3D" id="3.60.20.10">
    <property type="entry name" value="Glutamine Phosphoribosylpyrophosphate, subunit 1, domain 1"/>
    <property type="match status" value="1"/>
</dbReference>
<dbReference type="GO" id="GO:0005524">
    <property type="term" value="F:ATP binding"/>
    <property type="evidence" value="ECO:0007669"/>
    <property type="project" value="UniProtKB-KW"/>
</dbReference>
<sequence>MGGITGWVQFDRDLSGPAPVLAAMTAALAPGENLGWIGERVALGCRSPAGSSGQAGGGRQGPERPGGPAVAVTAQGTVAVVFAGSLDGAAGCADGVARSRPAETVLAAYLDGGTDAARRLDGVFAFAVWDGRAGELVLARDRLGGRPLYVYPVGGGMVFGSAPGAILAHPSARAVVDLDGLRRMLAFTLCLPGTPWDGMTEVTPGTALTVSAAGVAERRYWKLTAREHTGDVGATVAAVGDLLRDSVRRRPAASALLSGGLDSSTLVAMAGRNGRRPVRTFELDFGDYADHFTPDAERAAPDAPYAAEVAAHLGTDHRRIVLTGRDVGAAELRAAVVRAYGQPPGWGDRDRSAVLLYRAARAAREVSATLLSGEGADELFCGYADFHDPRYHRAGTFSWVAFHFGAYSPDPDALAPGLAARLRLWDHLAERYAEAAAEVEHPDGADESERRLRVLAHLYITRSLRVLLDRVDRLSGAAGVTLRLPYCDHRLVEYVYNVPWAVKTFDGREKSLLRAVGRPLLPPSVPERVKTAYPSIRHPGFDAALRREAAALAADHGHPAFAVVRRSWLEGVGRDAAPLAPRTRNTVEWALNLASWLEEFRPTLRLP</sequence>
<organism evidence="11 12">
    <name type="scientific">Microbispora oryzae</name>
    <dbReference type="NCBI Taxonomy" id="2806554"/>
    <lineage>
        <taxon>Bacteria</taxon>
        <taxon>Bacillati</taxon>
        <taxon>Actinomycetota</taxon>
        <taxon>Actinomycetes</taxon>
        <taxon>Streptosporangiales</taxon>
        <taxon>Streptosporangiaceae</taxon>
        <taxon>Microbispora</taxon>
    </lineage>
</organism>
<dbReference type="AlphaFoldDB" id="A0A940WTL3"/>
<dbReference type="PANTHER" id="PTHR43284:SF1">
    <property type="entry name" value="ASPARAGINE SYNTHETASE"/>
    <property type="match status" value="1"/>
</dbReference>
<evidence type="ECO:0000256" key="7">
    <source>
        <dbReference type="ARBA" id="ARBA00048741"/>
    </source>
</evidence>
<dbReference type="RefSeq" id="WP_210158164.1">
    <property type="nucleotide sequence ID" value="NZ_JAFCNB010000015.1"/>
</dbReference>
<keyword evidence="6" id="KW-0028">Amino-acid biosynthesis</keyword>
<reference evidence="11" key="1">
    <citation type="submission" date="2021-02" db="EMBL/GenBank/DDBJ databases">
        <title>Draft genome sequence of Microbispora sp. RL4-1S isolated from rice leaves in Thailand.</title>
        <authorList>
            <person name="Muangham S."/>
            <person name="Duangmal K."/>
        </authorList>
    </citation>
    <scope>NUCLEOTIDE SEQUENCE</scope>
    <source>
        <strain evidence="11">RL4-1S</strain>
    </source>
</reference>
<evidence type="ECO:0000256" key="1">
    <source>
        <dbReference type="ARBA" id="ARBA00005187"/>
    </source>
</evidence>
<proteinExistence type="inferred from homology"/>
<dbReference type="Pfam" id="PF13537">
    <property type="entry name" value="GATase_7"/>
    <property type="match status" value="1"/>
</dbReference>
<evidence type="ECO:0000256" key="4">
    <source>
        <dbReference type="ARBA" id="ARBA00022741"/>
    </source>
</evidence>
<keyword evidence="5" id="KW-0067">ATP-binding</keyword>
<dbReference type="CDD" id="cd01991">
    <property type="entry name" value="Asn_synthase_B_C"/>
    <property type="match status" value="1"/>
</dbReference>
<dbReference type="SUPFAM" id="SSF56235">
    <property type="entry name" value="N-terminal nucleophile aminohydrolases (Ntn hydrolases)"/>
    <property type="match status" value="1"/>
</dbReference>
<dbReference type="Pfam" id="PF00733">
    <property type="entry name" value="Asn_synthase"/>
    <property type="match status" value="1"/>
</dbReference>
<feature type="domain" description="Glutamine amidotransferase type-2" evidence="10">
    <location>
        <begin position="1"/>
        <end position="213"/>
    </location>
</feature>
<dbReference type="PANTHER" id="PTHR43284">
    <property type="entry name" value="ASPARAGINE SYNTHETASE (GLUTAMINE-HYDROLYZING)"/>
    <property type="match status" value="1"/>
</dbReference>
<dbReference type="InterPro" id="IPR051786">
    <property type="entry name" value="ASN_synthetase/amidase"/>
</dbReference>
<evidence type="ECO:0000256" key="5">
    <source>
        <dbReference type="ARBA" id="ARBA00022840"/>
    </source>
</evidence>
<evidence type="ECO:0000256" key="6">
    <source>
        <dbReference type="ARBA" id="ARBA00022888"/>
    </source>
</evidence>
<comment type="similarity">
    <text evidence="2">Belongs to the asparagine synthetase family.</text>
</comment>
<dbReference type="InterPro" id="IPR014729">
    <property type="entry name" value="Rossmann-like_a/b/a_fold"/>
</dbReference>
<evidence type="ECO:0000259" key="10">
    <source>
        <dbReference type="PROSITE" id="PS51278"/>
    </source>
</evidence>
<dbReference type="Gene3D" id="3.40.50.620">
    <property type="entry name" value="HUPs"/>
    <property type="match status" value="1"/>
</dbReference>
<dbReference type="InterPro" id="IPR029055">
    <property type="entry name" value="Ntn_hydrolases_N"/>
</dbReference>
<keyword evidence="12" id="KW-1185">Reference proteome</keyword>
<evidence type="ECO:0000313" key="12">
    <source>
        <dbReference type="Proteomes" id="UP000674234"/>
    </source>
</evidence>
<evidence type="ECO:0000256" key="3">
    <source>
        <dbReference type="ARBA" id="ARBA00012737"/>
    </source>
</evidence>
<comment type="catalytic activity">
    <reaction evidence="7">
        <text>L-aspartate + L-glutamine + ATP + H2O = L-asparagine + L-glutamate + AMP + diphosphate + H(+)</text>
        <dbReference type="Rhea" id="RHEA:12228"/>
        <dbReference type="ChEBI" id="CHEBI:15377"/>
        <dbReference type="ChEBI" id="CHEBI:15378"/>
        <dbReference type="ChEBI" id="CHEBI:29985"/>
        <dbReference type="ChEBI" id="CHEBI:29991"/>
        <dbReference type="ChEBI" id="CHEBI:30616"/>
        <dbReference type="ChEBI" id="CHEBI:33019"/>
        <dbReference type="ChEBI" id="CHEBI:58048"/>
        <dbReference type="ChEBI" id="CHEBI:58359"/>
        <dbReference type="ChEBI" id="CHEBI:456215"/>
        <dbReference type="EC" id="6.3.5.4"/>
    </reaction>
</comment>
<dbReference type="GO" id="GO:0005829">
    <property type="term" value="C:cytosol"/>
    <property type="evidence" value="ECO:0007669"/>
    <property type="project" value="TreeGrafter"/>
</dbReference>
<evidence type="ECO:0000313" key="11">
    <source>
        <dbReference type="EMBL" id="MBP2706881.1"/>
    </source>
</evidence>
<dbReference type="InterPro" id="IPR017932">
    <property type="entry name" value="GATase_2_dom"/>
</dbReference>
<feature type="site" description="Important for beta-aspartyl-AMP intermediate formation" evidence="8">
    <location>
        <position position="374"/>
    </location>
</feature>
<dbReference type="PIRSF" id="PIRSF001589">
    <property type="entry name" value="Asn_synthetase_glu-h"/>
    <property type="match status" value="1"/>
</dbReference>
<dbReference type="PROSITE" id="PS51278">
    <property type="entry name" value="GATASE_TYPE_2"/>
    <property type="match status" value="1"/>
</dbReference>
<dbReference type="EC" id="6.3.5.4" evidence="3"/>
<dbReference type="GO" id="GO:0006529">
    <property type="term" value="P:asparagine biosynthetic process"/>
    <property type="evidence" value="ECO:0007669"/>
    <property type="project" value="UniProtKB-KW"/>
</dbReference>